<keyword evidence="2" id="KW-0866">Nonsense-mediated mRNA decay</keyword>
<protein>
    <submittedName>
        <fullName evidence="4">Uncharacterized protein</fullName>
    </submittedName>
</protein>
<dbReference type="PANTHER" id="PTHR14270">
    <property type="entry name" value="NONSENSE-MEDIATED MRNA DECAY FACTOR SMG9"/>
    <property type="match status" value="1"/>
</dbReference>
<evidence type="ECO:0000256" key="2">
    <source>
        <dbReference type="ARBA" id="ARBA00023161"/>
    </source>
</evidence>
<sequence length="568" mass="56099">MSFFQDDGKATAVNPAATHGPGDRTININGPAGGPALRAGAAAAAANGGDPASAAAAGAARVLCEAGSDFRVIGVLGTQGAGKSSLLNALLYDSPAAAAAAAASVAAAAGTAELASGGAGAQQQQAAVMPPFASPAAPVAGAAGGGQPAAPAGAGGCTHCTSRLELRVHTGDRTLLLDSAPLWSASVAAELAASPEPPLVRAFGGAGPSILTRAIADARARGCGSLPAEGAAALLGLQLGALMLAACHVVVLMVDAVDEPRLWEYLQVVAMVAHSLPDIGAAAAAAAAANGGASAAAAVAPALGSGHRRVAELVVVLCGAEPDALRPAVLRPQAELLAAALEHTRLLWGGPREHAISILRHLGGDGRGGYAGGRGGTASRGSWVRRGAQSSAPQEPPPPQQQQPRQAAGAAGEVQAEDAEGGQQQQAREQQSTQQPLAAGSHTGDSSGDGDTGALHFWALPRSSTAVSPASSSLLAPLRSALLALPRRPLVAPPAALQGAAAAAAAAAPPPSSSSSTQPLTERDWLRGLERLWSVELQTCAPLERYYLALQRSLYAGGGGWPVGSRQQ</sequence>
<feature type="compositionally biased region" description="Gly residues" evidence="3">
    <location>
        <begin position="366"/>
        <end position="378"/>
    </location>
</feature>
<evidence type="ECO:0000256" key="1">
    <source>
        <dbReference type="ARBA" id="ARBA00007712"/>
    </source>
</evidence>
<accession>A0A150G0W0</accession>
<comment type="similarity">
    <text evidence="1">Belongs to the SMG9 family.</text>
</comment>
<evidence type="ECO:0000313" key="5">
    <source>
        <dbReference type="Proteomes" id="UP000075714"/>
    </source>
</evidence>
<feature type="region of interest" description="Disordered" evidence="3">
    <location>
        <begin position="1"/>
        <end position="31"/>
    </location>
</feature>
<dbReference type="Proteomes" id="UP000075714">
    <property type="component" value="Unassembled WGS sequence"/>
</dbReference>
<dbReference type="InterPro" id="IPR039177">
    <property type="entry name" value="SMG9"/>
</dbReference>
<comment type="caution">
    <text evidence="4">The sequence shown here is derived from an EMBL/GenBank/DDBJ whole genome shotgun (WGS) entry which is preliminary data.</text>
</comment>
<feature type="compositionally biased region" description="Low complexity" evidence="3">
    <location>
        <begin position="421"/>
        <end position="446"/>
    </location>
</feature>
<proteinExistence type="inferred from homology"/>
<evidence type="ECO:0000313" key="4">
    <source>
        <dbReference type="EMBL" id="KXZ43474.1"/>
    </source>
</evidence>
<dbReference type="OrthoDB" id="546740at2759"/>
<dbReference type="STRING" id="33097.A0A150G0W0"/>
<evidence type="ECO:0000256" key="3">
    <source>
        <dbReference type="SAM" id="MobiDB-lite"/>
    </source>
</evidence>
<dbReference type="SUPFAM" id="SSF52540">
    <property type="entry name" value="P-loop containing nucleoside triphosphate hydrolases"/>
    <property type="match status" value="1"/>
</dbReference>
<feature type="region of interest" description="Disordered" evidence="3">
    <location>
        <begin position="366"/>
        <end position="454"/>
    </location>
</feature>
<keyword evidence="5" id="KW-1185">Reference proteome</keyword>
<organism evidence="4 5">
    <name type="scientific">Gonium pectorale</name>
    <name type="common">Green alga</name>
    <dbReference type="NCBI Taxonomy" id="33097"/>
    <lineage>
        <taxon>Eukaryota</taxon>
        <taxon>Viridiplantae</taxon>
        <taxon>Chlorophyta</taxon>
        <taxon>core chlorophytes</taxon>
        <taxon>Chlorophyceae</taxon>
        <taxon>CS clade</taxon>
        <taxon>Chlamydomonadales</taxon>
        <taxon>Volvocaceae</taxon>
        <taxon>Gonium</taxon>
    </lineage>
</organism>
<dbReference type="GO" id="GO:0000184">
    <property type="term" value="P:nuclear-transcribed mRNA catabolic process, nonsense-mediated decay"/>
    <property type="evidence" value="ECO:0007669"/>
    <property type="project" value="UniProtKB-KW"/>
</dbReference>
<gene>
    <name evidence="4" type="ORF">GPECTOR_89g494</name>
</gene>
<dbReference type="InterPro" id="IPR027417">
    <property type="entry name" value="P-loop_NTPase"/>
</dbReference>
<feature type="compositionally biased region" description="Low complexity" evidence="3">
    <location>
        <begin position="402"/>
        <end position="414"/>
    </location>
</feature>
<dbReference type="PANTHER" id="PTHR14270:SF0">
    <property type="entry name" value="NONSENSE-MEDIATED MRNA DECAY FACTOR SMG9"/>
    <property type="match status" value="1"/>
</dbReference>
<dbReference type="AlphaFoldDB" id="A0A150G0W0"/>
<dbReference type="EMBL" id="LSYV01000090">
    <property type="protein sequence ID" value="KXZ43474.1"/>
    <property type="molecule type" value="Genomic_DNA"/>
</dbReference>
<reference evidence="5" key="1">
    <citation type="journal article" date="2016" name="Nat. Commun.">
        <title>The Gonium pectorale genome demonstrates co-option of cell cycle regulation during the evolution of multicellularity.</title>
        <authorList>
            <person name="Hanschen E.R."/>
            <person name="Marriage T.N."/>
            <person name="Ferris P.J."/>
            <person name="Hamaji T."/>
            <person name="Toyoda A."/>
            <person name="Fujiyama A."/>
            <person name="Neme R."/>
            <person name="Noguchi H."/>
            <person name="Minakuchi Y."/>
            <person name="Suzuki M."/>
            <person name="Kawai-Toyooka H."/>
            <person name="Smith D.R."/>
            <person name="Sparks H."/>
            <person name="Anderson J."/>
            <person name="Bakaric R."/>
            <person name="Luria V."/>
            <person name="Karger A."/>
            <person name="Kirschner M.W."/>
            <person name="Durand P.M."/>
            <person name="Michod R.E."/>
            <person name="Nozaki H."/>
            <person name="Olson B.J."/>
        </authorList>
    </citation>
    <scope>NUCLEOTIDE SEQUENCE [LARGE SCALE GENOMIC DNA]</scope>
    <source>
        <strain evidence="5">NIES-2863</strain>
    </source>
</reference>
<name>A0A150G0W0_GONPE</name>